<keyword evidence="1 4" id="KW-0808">Transferase</keyword>
<reference evidence="4" key="1">
    <citation type="submission" date="2023-07" db="EMBL/GenBank/DDBJ databases">
        <title>Marinobacter sp. chi1 genome sequencing and assembly.</title>
        <authorList>
            <person name="Park S."/>
        </authorList>
    </citation>
    <scope>NUCLEOTIDE SEQUENCE</scope>
    <source>
        <strain evidence="4">Chi1</strain>
    </source>
</reference>
<evidence type="ECO:0000256" key="2">
    <source>
        <dbReference type="ARBA" id="ARBA00023180"/>
    </source>
</evidence>
<dbReference type="Proteomes" id="UP001168640">
    <property type="component" value="Unassembled WGS sequence"/>
</dbReference>
<evidence type="ECO:0000313" key="5">
    <source>
        <dbReference type="Proteomes" id="UP001168640"/>
    </source>
</evidence>
<gene>
    <name evidence="4" type="ORF">QVZ43_01230</name>
</gene>
<dbReference type="InterPro" id="IPR027417">
    <property type="entry name" value="P-loop_NTPase"/>
</dbReference>
<proteinExistence type="predicted"/>
<name>A0ABT8VWE9_9GAMM</name>
<dbReference type="PANTHER" id="PTHR10605:SF56">
    <property type="entry name" value="BIFUNCTIONAL HEPARAN SULFATE N-DEACETYLASE_N-SULFOTRANSFERASE"/>
    <property type="match status" value="1"/>
</dbReference>
<dbReference type="InterPro" id="IPR000863">
    <property type="entry name" value="Sulfotransferase_dom"/>
</dbReference>
<protein>
    <submittedName>
        <fullName evidence="4">Sulfotransferase</fullName>
        <ecNumber evidence="4">2.8.2.-</ecNumber>
    </submittedName>
</protein>
<dbReference type="Pfam" id="PF00685">
    <property type="entry name" value="Sulfotransfer_1"/>
    <property type="match status" value="1"/>
</dbReference>
<feature type="domain" description="Sulfotransferase" evidence="3">
    <location>
        <begin position="3"/>
        <end position="190"/>
    </location>
</feature>
<dbReference type="EMBL" id="JAUMIS010000001">
    <property type="protein sequence ID" value="MDO3720320.1"/>
    <property type="molecule type" value="Genomic_DNA"/>
</dbReference>
<evidence type="ECO:0000259" key="3">
    <source>
        <dbReference type="Pfam" id="PF00685"/>
    </source>
</evidence>
<accession>A0ABT8VWE9</accession>
<evidence type="ECO:0000256" key="1">
    <source>
        <dbReference type="ARBA" id="ARBA00022679"/>
    </source>
</evidence>
<dbReference type="GO" id="GO:0016740">
    <property type="term" value="F:transferase activity"/>
    <property type="evidence" value="ECO:0007669"/>
    <property type="project" value="UniProtKB-KW"/>
</dbReference>
<comment type="caution">
    <text evidence="4">The sequence shown here is derived from an EMBL/GenBank/DDBJ whole genome shotgun (WGS) entry which is preliminary data.</text>
</comment>
<dbReference type="RefSeq" id="WP_302908559.1">
    <property type="nucleotide sequence ID" value="NZ_JAUMIS010000001.1"/>
</dbReference>
<dbReference type="InterPro" id="IPR037359">
    <property type="entry name" value="NST/OST"/>
</dbReference>
<organism evidence="4 5">
    <name type="scientific">Marinobacter suaedae</name>
    <dbReference type="NCBI Taxonomy" id="3057675"/>
    <lineage>
        <taxon>Bacteria</taxon>
        <taxon>Pseudomonadati</taxon>
        <taxon>Pseudomonadota</taxon>
        <taxon>Gammaproteobacteria</taxon>
        <taxon>Pseudomonadales</taxon>
        <taxon>Marinobacteraceae</taxon>
        <taxon>Marinobacter</taxon>
    </lineage>
</organism>
<keyword evidence="2" id="KW-0325">Glycoprotein</keyword>
<evidence type="ECO:0000313" key="4">
    <source>
        <dbReference type="EMBL" id="MDO3720320.1"/>
    </source>
</evidence>
<dbReference type="SUPFAM" id="SSF52540">
    <property type="entry name" value="P-loop containing nucleoside triphosphate hydrolases"/>
    <property type="match status" value="1"/>
</dbReference>
<dbReference type="EC" id="2.8.2.-" evidence="4"/>
<dbReference type="PANTHER" id="PTHR10605">
    <property type="entry name" value="HEPARAN SULFATE SULFOTRANSFERASE"/>
    <property type="match status" value="1"/>
</dbReference>
<dbReference type="Gene3D" id="3.40.50.300">
    <property type="entry name" value="P-loop containing nucleotide triphosphate hydrolases"/>
    <property type="match status" value="1"/>
</dbReference>
<keyword evidence="5" id="KW-1185">Reference proteome</keyword>
<sequence length="277" mass="32571">MLPNFIVIGAMKSGTTNLCHQLSLHPEIFISNPKEPCFFSNDDRWQKGLSWYESHFDAVAKEKAIGEGSVNYSKLMEFPSSAERIRQVFDKELRIIYIVRNPLDQIRSKWMHMYVAGMTDKDFRQSVLEDAHFVDSADYQLQLEQYRSFIPDEQIKVLFFEDYMRDPSAVLRDCFAFLGVDESFDHIQLDENKNTHENRWGDSPLLATLKKSSVYRSLKKVLPTSLIEKLRPLLQWRLEEKPDYDEQMRLHLQKHLAKSSSEFLVQYGKPADFWKGF</sequence>